<keyword evidence="11" id="KW-1185">Reference proteome</keyword>
<protein>
    <submittedName>
        <fullName evidence="10">Rhomboid family intramembrane serine protease</fullName>
    </submittedName>
</protein>
<proteinExistence type="predicted"/>
<feature type="transmembrane region" description="Helical" evidence="8">
    <location>
        <begin position="139"/>
        <end position="159"/>
    </location>
</feature>
<dbReference type="Pfam" id="PF01694">
    <property type="entry name" value="Rhomboid"/>
    <property type="match status" value="1"/>
</dbReference>
<evidence type="ECO:0000256" key="1">
    <source>
        <dbReference type="ARBA" id="ARBA00004141"/>
    </source>
</evidence>
<dbReference type="EMBL" id="BNCJ01000014">
    <property type="protein sequence ID" value="GHF63400.1"/>
    <property type="molecule type" value="Genomic_DNA"/>
</dbReference>
<keyword evidence="3 8" id="KW-0812">Transmembrane</keyword>
<feature type="transmembrane region" description="Helical" evidence="8">
    <location>
        <begin position="196"/>
        <end position="218"/>
    </location>
</feature>
<comment type="caution">
    <text evidence="10">The sequence shown here is derived from an EMBL/GenBank/DDBJ whole genome shotgun (WGS) entry which is preliminary data.</text>
</comment>
<dbReference type="GO" id="GO:0006508">
    <property type="term" value="P:proteolysis"/>
    <property type="evidence" value="ECO:0007669"/>
    <property type="project" value="UniProtKB-KW"/>
</dbReference>
<evidence type="ECO:0000256" key="7">
    <source>
        <dbReference type="ARBA" id="ARBA00023136"/>
    </source>
</evidence>
<feature type="transmembrane region" description="Helical" evidence="8">
    <location>
        <begin position="12"/>
        <end position="33"/>
    </location>
</feature>
<dbReference type="InterPro" id="IPR022764">
    <property type="entry name" value="Peptidase_S54_rhomboid_dom"/>
</dbReference>
<keyword evidence="7 8" id="KW-0472">Membrane</keyword>
<dbReference type="Gene3D" id="1.20.1540.10">
    <property type="entry name" value="Rhomboid-like"/>
    <property type="match status" value="1"/>
</dbReference>
<comment type="subcellular location">
    <subcellularLocation>
        <location evidence="1">Membrane</location>
        <topology evidence="1">Multi-pass membrane protein</topology>
    </subcellularLocation>
</comment>
<keyword evidence="5" id="KW-0720">Serine protease</keyword>
<evidence type="ECO:0000256" key="3">
    <source>
        <dbReference type="ARBA" id="ARBA00022692"/>
    </source>
</evidence>
<evidence type="ECO:0000313" key="10">
    <source>
        <dbReference type="EMBL" id="GHF63400.1"/>
    </source>
</evidence>
<dbReference type="SUPFAM" id="SSF144091">
    <property type="entry name" value="Rhomboid-like"/>
    <property type="match status" value="1"/>
</dbReference>
<feature type="transmembrane region" description="Helical" evidence="8">
    <location>
        <begin position="109"/>
        <end position="133"/>
    </location>
</feature>
<evidence type="ECO:0000313" key="11">
    <source>
        <dbReference type="Proteomes" id="UP000626220"/>
    </source>
</evidence>
<feature type="transmembrane region" description="Helical" evidence="8">
    <location>
        <begin position="171"/>
        <end position="190"/>
    </location>
</feature>
<dbReference type="PANTHER" id="PTHR22936">
    <property type="entry name" value="RHOMBOID-RELATED"/>
    <property type="match status" value="1"/>
</dbReference>
<dbReference type="GO" id="GO:0016020">
    <property type="term" value="C:membrane"/>
    <property type="evidence" value="ECO:0007669"/>
    <property type="project" value="UniProtKB-SubCell"/>
</dbReference>
<accession>A0A8J3M9Z6</accession>
<keyword evidence="6 8" id="KW-1133">Transmembrane helix</keyword>
<dbReference type="InterPro" id="IPR002610">
    <property type="entry name" value="Peptidase_S54_rhomboid-like"/>
</dbReference>
<dbReference type="Proteomes" id="UP000626220">
    <property type="component" value="Unassembled WGS sequence"/>
</dbReference>
<evidence type="ECO:0000256" key="2">
    <source>
        <dbReference type="ARBA" id="ARBA00022670"/>
    </source>
</evidence>
<dbReference type="AlphaFoldDB" id="A0A8J3M9Z6"/>
<keyword evidence="4" id="KW-0378">Hydrolase</keyword>
<dbReference type="InterPro" id="IPR035952">
    <property type="entry name" value="Rhomboid-like_sf"/>
</dbReference>
<dbReference type="GO" id="GO:0004252">
    <property type="term" value="F:serine-type endopeptidase activity"/>
    <property type="evidence" value="ECO:0007669"/>
    <property type="project" value="InterPro"/>
</dbReference>
<dbReference type="RefSeq" id="WP_189681731.1">
    <property type="nucleotide sequence ID" value="NZ_BNCJ01000014.1"/>
</dbReference>
<evidence type="ECO:0000256" key="4">
    <source>
        <dbReference type="ARBA" id="ARBA00022801"/>
    </source>
</evidence>
<keyword evidence="2 10" id="KW-0645">Protease</keyword>
<gene>
    <name evidence="10" type="ORF">GCM10017056_38330</name>
</gene>
<reference evidence="10" key="2">
    <citation type="submission" date="2020-09" db="EMBL/GenBank/DDBJ databases">
        <authorList>
            <person name="Sun Q."/>
            <person name="Kim S."/>
        </authorList>
    </citation>
    <scope>NUCLEOTIDE SEQUENCE</scope>
    <source>
        <strain evidence="10">KCTC 42650</strain>
    </source>
</reference>
<evidence type="ECO:0000259" key="9">
    <source>
        <dbReference type="Pfam" id="PF01694"/>
    </source>
</evidence>
<feature type="transmembrane region" description="Helical" evidence="8">
    <location>
        <begin position="79"/>
        <end position="102"/>
    </location>
</feature>
<evidence type="ECO:0000256" key="8">
    <source>
        <dbReference type="SAM" id="Phobius"/>
    </source>
</evidence>
<reference evidence="10" key="1">
    <citation type="journal article" date="2014" name="Int. J. Syst. Evol. Microbiol.">
        <title>Complete genome sequence of Corynebacterium casei LMG S-19264T (=DSM 44701T), isolated from a smear-ripened cheese.</title>
        <authorList>
            <consortium name="US DOE Joint Genome Institute (JGI-PGF)"/>
            <person name="Walter F."/>
            <person name="Albersmeier A."/>
            <person name="Kalinowski J."/>
            <person name="Ruckert C."/>
        </authorList>
    </citation>
    <scope>NUCLEOTIDE SEQUENCE</scope>
    <source>
        <strain evidence="10">KCTC 42650</strain>
    </source>
</reference>
<name>A0A8J3M9Z6_9RHOB</name>
<organism evidence="10 11">
    <name type="scientific">Seohaeicola zhoushanensis</name>
    <dbReference type="NCBI Taxonomy" id="1569283"/>
    <lineage>
        <taxon>Bacteria</taxon>
        <taxon>Pseudomonadati</taxon>
        <taxon>Pseudomonadota</taxon>
        <taxon>Alphaproteobacteria</taxon>
        <taxon>Rhodobacterales</taxon>
        <taxon>Roseobacteraceae</taxon>
        <taxon>Seohaeicola</taxon>
    </lineage>
</organism>
<dbReference type="PANTHER" id="PTHR22936:SF69">
    <property type="entry name" value="RHOMBOID-LIKE PROTEIN"/>
    <property type="match status" value="1"/>
</dbReference>
<evidence type="ECO:0000256" key="6">
    <source>
        <dbReference type="ARBA" id="ARBA00022989"/>
    </source>
</evidence>
<sequence>MSSPNHVPAVNPLPATVVLLALVMAAAEIVFQIGASGLAGGPTAVGWRVEAIERFAYSGEILQWMWETGRWPPEHVIRIVTYPFVHGSFTQTLIGAVMFLAMGKMVGEVFGNIAVVVIFFVSAIAGALVFTAFAAGPTYLIGAFPSIYGLIGAFTWILWRNLSRVGANQARAFSLIGFLMGVQLLFGLLFGTQSDWIADLGAFAAGFLLSFVLAPGGWARLLHRLRQD</sequence>
<evidence type="ECO:0000256" key="5">
    <source>
        <dbReference type="ARBA" id="ARBA00022825"/>
    </source>
</evidence>
<feature type="domain" description="Peptidase S54 rhomboid" evidence="9">
    <location>
        <begin position="74"/>
        <end position="214"/>
    </location>
</feature>